<dbReference type="Proteomes" id="UP000475249">
    <property type="component" value="Unassembled WGS sequence"/>
</dbReference>
<keyword evidence="3" id="KW-1185">Reference proteome</keyword>
<accession>A0A6L9E740</accession>
<protein>
    <submittedName>
        <fullName evidence="2">Monoheme cytochrome C</fullName>
    </submittedName>
</protein>
<evidence type="ECO:0000313" key="2">
    <source>
        <dbReference type="EMBL" id="NAS10393.1"/>
    </source>
</evidence>
<dbReference type="RefSeq" id="WP_161433209.1">
    <property type="nucleotide sequence ID" value="NZ_WXYO01000001.1"/>
</dbReference>
<keyword evidence="1" id="KW-1133">Transmembrane helix</keyword>
<sequence length="153" mass="17813">MTDHKRFWRRERIVYRILIVICTVVLVVALIGGYILSECEPKEESAVPVEQQEYSMDGVENGIHQRTGLIAAEGLNETIVNCTSCHSADLIIQNRLNRDSWASTIRWMQETQNLWDLGENEEIIINYLVTNYPATEKGRRENLKNVDWYKLEE</sequence>
<dbReference type="EMBL" id="WXYO01000001">
    <property type="protein sequence ID" value="NAS10393.1"/>
    <property type="molecule type" value="Genomic_DNA"/>
</dbReference>
<name>A0A6L9E740_9FLAO</name>
<evidence type="ECO:0000313" key="3">
    <source>
        <dbReference type="Proteomes" id="UP000475249"/>
    </source>
</evidence>
<dbReference type="Gene3D" id="1.10.760.10">
    <property type="entry name" value="Cytochrome c-like domain"/>
    <property type="match status" value="1"/>
</dbReference>
<evidence type="ECO:0000256" key="1">
    <source>
        <dbReference type="SAM" id="Phobius"/>
    </source>
</evidence>
<proteinExistence type="predicted"/>
<dbReference type="SUPFAM" id="SSF46626">
    <property type="entry name" value="Cytochrome c"/>
    <property type="match status" value="1"/>
</dbReference>
<keyword evidence="1" id="KW-0812">Transmembrane</keyword>
<dbReference type="GO" id="GO:0009055">
    <property type="term" value="F:electron transfer activity"/>
    <property type="evidence" value="ECO:0007669"/>
    <property type="project" value="InterPro"/>
</dbReference>
<reference evidence="2 3" key="1">
    <citation type="submission" date="2020-01" db="EMBL/GenBank/DDBJ databases">
        <title>Bacteria diversity of Porities sp.</title>
        <authorList>
            <person name="Wang G."/>
        </authorList>
    </citation>
    <scope>NUCLEOTIDE SEQUENCE [LARGE SCALE GENOMIC DNA]</scope>
    <source>
        <strain evidence="2 3">R33</strain>
    </source>
</reference>
<feature type="transmembrane region" description="Helical" evidence="1">
    <location>
        <begin position="13"/>
        <end position="36"/>
    </location>
</feature>
<dbReference type="GO" id="GO:0020037">
    <property type="term" value="F:heme binding"/>
    <property type="evidence" value="ECO:0007669"/>
    <property type="project" value="InterPro"/>
</dbReference>
<comment type="caution">
    <text evidence="2">The sequence shown here is derived from an EMBL/GenBank/DDBJ whole genome shotgun (WGS) entry which is preliminary data.</text>
</comment>
<dbReference type="InterPro" id="IPR036909">
    <property type="entry name" value="Cyt_c-like_dom_sf"/>
</dbReference>
<gene>
    <name evidence="2" type="ORF">GTQ38_00150</name>
</gene>
<keyword evidence="1" id="KW-0472">Membrane</keyword>
<dbReference type="AlphaFoldDB" id="A0A6L9E740"/>
<organism evidence="2 3">
    <name type="scientific">Poritiphilus flavus</name>
    <dbReference type="NCBI Taxonomy" id="2697053"/>
    <lineage>
        <taxon>Bacteria</taxon>
        <taxon>Pseudomonadati</taxon>
        <taxon>Bacteroidota</taxon>
        <taxon>Flavobacteriia</taxon>
        <taxon>Flavobacteriales</taxon>
        <taxon>Flavobacteriaceae</taxon>
        <taxon>Poritiphilus</taxon>
    </lineage>
</organism>